<protein>
    <recommendedName>
        <fullName evidence="1">Mor transcription activator domain-containing protein</fullName>
    </recommendedName>
</protein>
<evidence type="ECO:0000313" key="2">
    <source>
        <dbReference type="EMBL" id="OHT25847.1"/>
    </source>
</evidence>
<dbReference type="Proteomes" id="UP000179588">
    <property type="component" value="Unassembled WGS sequence"/>
</dbReference>
<sequence length="119" mass="14212">MTTLMEETRNSLLSELADHINEQAKNHGVEEDLSEQLSVNIVDFICEHFSGQTISFPKDMQFRRAKRNQQIYDDYQRGMRWPDLVRKYNMADRTIRRIVERMERRLKNKMQPDMFGDAG</sequence>
<dbReference type="AlphaFoldDB" id="A0A1S1HV25"/>
<dbReference type="InterPro" id="IPR009057">
    <property type="entry name" value="Homeodomain-like_sf"/>
</dbReference>
<evidence type="ECO:0000313" key="3">
    <source>
        <dbReference type="Proteomes" id="UP000179588"/>
    </source>
</evidence>
<keyword evidence="3" id="KW-1185">Reference proteome</keyword>
<comment type="caution">
    <text evidence="2">The sequence shown here is derived from an EMBL/GenBank/DDBJ whole genome shotgun (WGS) entry which is preliminary data.</text>
</comment>
<proteinExistence type="predicted"/>
<reference evidence="2 3" key="1">
    <citation type="submission" date="2016-03" db="EMBL/GenBank/DDBJ databases">
        <title>Genome sequence of Providencia stuartii strain, isolated from the salivary glands of larval Lucilia sericata.</title>
        <authorList>
            <person name="Yuan Y."/>
            <person name="Zhang Y."/>
            <person name="Fu S."/>
            <person name="Crippen T.L."/>
            <person name="Visi D."/>
            <person name="Benbow M.E."/>
            <person name="Allen M."/>
            <person name="Tomberlin J.K."/>
            <person name="Sze S.-H."/>
            <person name="Tarone A.M."/>
        </authorList>
    </citation>
    <scope>NUCLEOTIDE SEQUENCE [LARGE SCALE GENOMIC DNA]</scope>
    <source>
        <strain evidence="2 3">Crippen</strain>
    </source>
</reference>
<organism evidence="2 3">
    <name type="scientific">Providencia stuartii</name>
    <dbReference type="NCBI Taxonomy" id="588"/>
    <lineage>
        <taxon>Bacteria</taxon>
        <taxon>Pseudomonadati</taxon>
        <taxon>Pseudomonadota</taxon>
        <taxon>Gammaproteobacteria</taxon>
        <taxon>Enterobacterales</taxon>
        <taxon>Morganellaceae</taxon>
        <taxon>Providencia</taxon>
    </lineage>
</organism>
<dbReference type="PANTHER" id="PTHR37812:SF1">
    <property type="entry name" value="MU-LIKE PROPHAGE FLUMU PROTEIN C"/>
    <property type="match status" value="1"/>
</dbReference>
<name>A0A1S1HV25_PROST</name>
<dbReference type="Pfam" id="PF08765">
    <property type="entry name" value="Mor"/>
    <property type="match status" value="1"/>
</dbReference>
<dbReference type="PANTHER" id="PTHR37812">
    <property type="entry name" value="MU-LIKE PROPHAGE FLUMU PROTEIN C"/>
    <property type="match status" value="1"/>
</dbReference>
<accession>A0A1S1HV25</accession>
<dbReference type="InterPro" id="IPR014875">
    <property type="entry name" value="Mor_transcription_activator"/>
</dbReference>
<gene>
    <name evidence="2" type="ORF">A3Q29_00330</name>
</gene>
<dbReference type="Gene3D" id="1.10.10.60">
    <property type="entry name" value="Homeodomain-like"/>
    <property type="match status" value="1"/>
</dbReference>
<dbReference type="EMBL" id="LVIE01000001">
    <property type="protein sequence ID" value="OHT25847.1"/>
    <property type="molecule type" value="Genomic_DNA"/>
</dbReference>
<dbReference type="InterPro" id="IPR052411">
    <property type="entry name" value="c-mor_Regulatory_Protein"/>
</dbReference>
<dbReference type="SUPFAM" id="SSF46689">
    <property type="entry name" value="Homeodomain-like"/>
    <property type="match status" value="1"/>
</dbReference>
<feature type="domain" description="Mor transcription activator" evidence="1">
    <location>
        <begin position="9"/>
        <end position="114"/>
    </location>
</feature>
<evidence type="ECO:0000259" key="1">
    <source>
        <dbReference type="Pfam" id="PF08765"/>
    </source>
</evidence>